<evidence type="ECO:0000313" key="3">
    <source>
        <dbReference type="Proteomes" id="UP000177704"/>
    </source>
</evidence>
<dbReference type="InterPro" id="IPR024079">
    <property type="entry name" value="MetalloPept_cat_dom_sf"/>
</dbReference>
<name>A0A1F7V1M9_9BACT</name>
<dbReference type="SUPFAM" id="SSF55486">
    <property type="entry name" value="Metalloproteases ('zincins'), catalytic domain"/>
    <property type="match status" value="1"/>
</dbReference>
<dbReference type="Gene3D" id="3.40.390.10">
    <property type="entry name" value="Collagenase (Catalytic Domain)"/>
    <property type="match status" value="1"/>
</dbReference>
<dbReference type="Proteomes" id="UP000177704">
    <property type="component" value="Unassembled WGS sequence"/>
</dbReference>
<gene>
    <name evidence="2" type="ORF">A3B36_02870</name>
</gene>
<protein>
    <recommendedName>
        <fullName evidence="4">Peptidase M10 metallopeptidase domain-containing protein</fullName>
    </recommendedName>
</protein>
<organism evidence="2 3">
    <name type="scientific">Candidatus Uhrbacteria bacterium RIFCSPLOWO2_01_FULL_55_36</name>
    <dbReference type="NCBI Taxonomy" id="1802404"/>
    <lineage>
        <taxon>Bacteria</taxon>
        <taxon>Candidatus Uhriibacteriota</taxon>
    </lineage>
</organism>
<feature type="region of interest" description="Disordered" evidence="1">
    <location>
        <begin position="170"/>
        <end position="193"/>
    </location>
</feature>
<sequence length="295" mass="33231">MNPKKNLTISLLTAGAFVMLGAANIALANHSWGNYHWSRAANPFTLRVVDSMTSAWDAYLTEAKNDWSASSVLDLSAETGSIANNQRRQCKPVAGKIRACNYAYGSNGWLGLAQIWVSGNHITQGTAKVNDTYFNTSTYNTPAWRRLVMCQEIAHDFGLDHQDEDFSNPNLGSCMDYTSDPDGPPSNEHPNQHDYDQLETIYAHLDGSAQTNVPWWQGLFGQRPALAALPEATLDREIIGEWREDAQEWRDEAHAWGKEMRRDARNRTSLYVRELNKNEKVFTFVIWVDPPAEAH</sequence>
<proteinExistence type="predicted"/>
<evidence type="ECO:0008006" key="4">
    <source>
        <dbReference type="Google" id="ProtNLM"/>
    </source>
</evidence>
<dbReference type="AlphaFoldDB" id="A0A1F7V1M9"/>
<dbReference type="EMBL" id="MGEM01000025">
    <property type="protein sequence ID" value="OGL84416.1"/>
    <property type="molecule type" value="Genomic_DNA"/>
</dbReference>
<reference evidence="2 3" key="1">
    <citation type="journal article" date="2016" name="Nat. Commun.">
        <title>Thousands of microbial genomes shed light on interconnected biogeochemical processes in an aquifer system.</title>
        <authorList>
            <person name="Anantharaman K."/>
            <person name="Brown C.T."/>
            <person name="Hug L.A."/>
            <person name="Sharon I."/>
            <person name="Castelle C.J."/>
            <person name="Probst A.J."/>
            <person name="Thomas B.C."/>
            <person name="Singh A."/>
            <person name="Wilkins M.J."/>
            <person name="Karaoz U."/>
            <person name="Brodie E.L."/>
            <person name="Williams K.H."/>
            <person name="Hubbard S.S."/>
            <person name="Banfield J.F."/>
        </authorList>
    </citation>
    <scope>NUCLEOTIDE SEQUENCE [LARGE SCALE GENOMIC DNA]</scope>
</reference>
<evidence type="ECO:0000313" key="2">
    <source>
        <dbReference type="EMBL" id="OGL84416.1"/>
    </source>
</evidence>
<evidence type="ECO:0000256" key="1">
    <source>
        <dbReference type="SAM" id="MobiDB-lite"/>
    </source>
</evidence>
<dbReference type="GO" id="GO:0008237">
    <property type="term" value="F:metallopeptidase activity"/>
    <property type="evidence" value="ECO:0007669"/>
    <property type="project" value="InterPro"/>
</dbReference>
<comment type="caution">
    <text evidence="2">The sequence shown here is derived from an EMBL/GenBank/DDBJ whole genome shotgun (WGS) entry which is preliminary data.</text>
</comment>
<accession>A0A1F7V1M9</accession>